<dbReference type="HAMAP" id="MF_00524">
    <property type="entry name" value="Glucokinase"/>
    <property type="match status" value="1"/>
</dbReference>
<name>A0ABV8V6D1_9GAMM</name>
<evidence type="ECO:0000256" key="3">
    <source>
        <dbReference type="HAMAP-Rule" id="MF_00524"/>
    </source>
</evidence>
<keyword evidence="3" id="KW-0324">Glycolysis</keyword>
<evidence type="ECO:0000256" key="4">
    <source>
        <dbReference type="RuleBase" id="RU004046"/>
    </source>
</evidence>
<evidence type="ECO:0000256" key="2">
    <source>
        <dbReference type="ARBA" id="ARBA00022777"/>
    </source>
</evidence>
<dbReference type="NCBIfam" id="NF009073">
    <property type="entry name" value="PRK12408.1"/>
    <property type="match status" value="1"/>
</dbReference>
<reference evidence="6" key="1">
    <citation type="journal article" date="2019" name="Int. J. Syst. Evol. Microbiol.">
        <title>The Global Catalogue of Microorganisms (GCM) 10K type strain sequencing project: providing services to taxonomists for standard genome sequencing and annotation.</title>
        <authorList>
            <consortium name="The Broad Institute Genomics Platform"/>
            <consortium name="The Broad Institute Genome Sequencing Center for Infectious Disease"/>
            <person name="Wu L."/>
            <person name="Ma J."/>
        </authorList>
    </citation>
    <scope>NUCLEOTIDE SEQUENCE [LARGE SCALE GENOMIC DNA]</scope>
    <source>
        <strain evidence="6">CECT 8570</strain>
    </source>
</reference>
<accession>A0ABV8V6D1</accession>
<keyword evidence="3" id="KW-0067">ATP-binding</keyword>
<comment type="similarity">
    <text evidence="3 4">Belongs to the bacterial glucokinase family.</text>
</comment>
<dbReference type="PANTHER" id="PTHR47690:SF1">
    <property type="entry name" value="GLUCOKINASE"/>
    <property type="match status" value="1"/>
</dbReference>
<dbReference type="CDD" id="cd24008">
    <property type="entry name" value="ASKHA_NBD_GLK"/>
    <property type="match status" value="1"/>
</dbReference>
<dbReference type="RefSeq" id="WP_380736157.1">
    <property type="nucleotide sequence ID" value="NZ_JBHSCX010000010.1"/>
</dbReference>
<comment type="catalytic activity">
    <reaction evidence="3">
        <text>D-glucose + ATP = D-glucose 6-phosphate + ADP + H(+)</text>
        <dbReference type="Rhea" id="RHEA:17825"/>
        <dbReference type="ChEBI" id="CHEBI:4167"/>
        <dbReference type="ChEBI" id="CHEBI:15378"/>
        <dbReference type="ChEBI" id="CHEBI:30616"/>
        <dbReference type="ChEBI" id="CHEBI:61548"/>
        <dbReference type="ChEBI" id="CHEBI:456216"/>
        <dbReference type="EC" id="2.7.1.2"/>
    </reaction>
</comment>
<dbReference type="Pfam" id="PF02685">
    <property type="entry name" value="Glucokinase"/>
    <property type="match status" value="1"/>
</dbReference>
<dbReference type="InterPro" id="IPR043129">
    <property type="entry name" value="ATPase_NBD"/>
</dbReference>
<sequence length="335" mass="35389">MSALASTNFAQNPQTIFPYVVADIGGTNARWGLVTALEASGHYRIESIKTFENKTHPKFEDSLAAYIDYLAGVQVRHVCVALAGPVLGDRIEMTNINWSFSVREVEAAFSLQKLLIVNDFTALAYATSALVGEQLITIKPGQQKHAPRAILGPGTGLGMASLIPVGETWLPLSGEGGHTAFAPRGEEEIALCQYLQNKQGYLSKETFLSGAGLERIYAGLAAVRGQTIAPKSAAAISATAVSGEDALAVDTLNLFCAVMGSAAADLALTVGALGGVFLGGGILPRVREFLLQSPFVERFCDKAVMSHYVREIPVFLIVADEPALIGAAALLAEHS</sequence>
<evidence type="ECO:0000256" key="1">
    <source>
        <dbReference type="ARBA" id="ARBA00022679"/>
    </source>
</evidence>
<comment type="subcellular location">
    <subcellularLocation>
        <location evidence="3">Cytoplasm</location>
    </subcellularLocation>
</comment>
<protein>
    <recommendedName>
        <fullName evidence="3">Glucokinase</fullName>
        <ecNumber evidence="3">2.7.1.2</ecNumber>
    </recommendedName>
    <alternativeName>
        <fullName evidence="3">Glucose kinase</fullName>
    </alternativeName>
</protein>
<dbReference type="EC" id="2.7.1.2" evidence="3"/>
<dbReference type="InterPro" id="IPR003836">
    <property type="entry name" value="Glucokinase"/>
</dbReference>
<dbReference type="InterPro" id="IPR050201">
    <property type="entry name" value="Bacterial_glucokinase"/>
</dbReference>
<feature type="binding site" evidence="3">
    <location>
        <begin position="22"/>
        <end position="27"/>
    </location>
    <ligand>
        <name>ATP</name>
        <dbReference type="ChEBI" id="CHEBI:30616"/>
    </ligand>
</feature>
<evidence type="ECO:0000313" key="5">
    <source>
        <dbReference type="EMBL" id="MFC4362815.1"/>
    </source>
</evidence>
<keyword evidence="3" id="KW-0963">Cytoplasm</keyword>
<keyword evidence="6" id="KW-1185">Reference proteome</keyword>
<comment type="caution">
    <text evidence="5">The sequence shown here is derived from an EMBL/GenBank/DDBJ whole genome shotgun (WGS) entry which is preliminary data.</text>
</comment>
<dbReference type="EMBL" id="JBHSCX010000010">
    <property type="protein sequence ID" value="MFC4362815.1"/>
    <property type="molecule type" value="Genomic_DNA"/>
</dbReference>
<evidence type="ECO:0000313" key="6">
    <source>
        <dbReference type="Proteomes" id="UP001595840"/>
    </source>
</evidence>
<proteinExistence type="inferred from homology"/>
<dbReference type="Gene3D" id="3.30.420.40">
    <property type="match status" value="1"/>
</dbReference>
<organism evidence="5 6">
    <name type="scientific">Simiduia curdlanivorans</name>
    <dbReference type="NCBI Taxonomy" id="1492769"/>
    <lineage>
        <taxon>Bacteria</taxon>
        <taxon>Pseudomonadati</taxon>
        <taxon>Pseudomonadota</taxon>
        <taxon>Gammaproteobacteria</taxon>
        <taxon>Cellvibrionales</taxon>
        <taxon>Cellvibrionaceae</taxon>
        <taxon>Simiduia</taxon>
    </lineage>
</organism>
<gene>
    <name evidence="3 5" type="primary">glk</name>
    <name evidence="5" type="ORF">ACFOX3_10900</name>
</gene>
<dbReference type="NCBIfam" id="TIGR00749">
    <property type="entry name" value="glk"/>
    <property type="match status" value="1"/>
</dbReference>
<dbReference type="SUPFAM" id="SSF53067">
    <property type="entry name" value="Actin-like ATPase domain"/>
    <property type="match status" value="1"/>
</dbReference>
<keyword evidence="2 3" id="KW-0418">Kinase</keyword>
<keyword evidence="1 3" id="KW-0808">Transferase</keyword>
<keyword evidence="3" id="KW-0547">Nucleotide-binding</keyword>
<dbReference type="GO" id="GO:0004340">
    <property type="term" value="F:glucokinase activity"/>
    <property type="evidence" value="ECO:0007669"/>
    <property type="project" value="UniProtKB-EC"/>
</dbReference>
<dbReference type="Gene3D" id="3.40.367.20">
    <property type="match status" value="1"/>
</dbReference>
<dbReference type="PANTHER" id="PTHR47690">
    <property type="entry name" value="GLUCOKINASE"/>
    <property type="match status" value="1"/>
</dbReference>
<dbReference type="Proteomes" id="UP001595840">
    <property type="component" value="Unassembled WGS sequence"/>
</dbReference>